<dbReference type="RefSeq" id="WP_200771897.1">
    <property type="nucleotide sequence ID" value="NZ_CP072329.1"/>
</dbReference>
<dbReference type="SMART" id="SM00507">
    <property type="entry name" value="HNHc"/>
    <property type="match status" value="1"/>
</dbReference>
<dbReference type="Gene3D" id="1.10.30.50">
    <property type="match status" value="1"/>
</dbReference>
<evidence type="ECO:0000313" key="8">
    <source>
        <dbReference type="Proteomes" id="UP000676511"/>
    </source>
</evidence>
<dbReference type="GO" id="GO:0008270">
    <property type="term" value="F:zinc ion binding"/>
    <property type="evidence" value="ECO:0007669"/>
    <property type="project" value="InterPro"/>
</dbReference>
<name>A0A9X0WN51_9STRE</name>
<reference evidence="6" key="1">
    <citation type="submission" date="2016-12" db="EMBL/GenBank/DDBJ databases">
        <title>Draft genome of Streptococcus lactarius CCUG 66490T type strain.</title>
        <authorList>
            <person name="Salva-Serra F."/>
            <person name="Engstrom-Jakobsson H."/>
            <person name="Thorell K."/>
            <person name="Gomila M."/>
            <person name="Gonzales-Siles L."/>
            <person name="Busquets A."/>
            <person name="Jaen-Luchoro D."/>
            <person name="Karlsson R."/>
            <person name="Kristiansson E."/>
            <person name="Moore E."/>
        </authorList>
    </citation>
    <scope>NUCLEOTIDE SEQUENCE</scope>
    <source>
        <strain evidence="6">CCUG 66490</strain>
    </source>
</reference>
<evidence type="ECO:0000256" key="2">
    <source>
        <dbReference type="ARBA" id="ARBA00022801"/>
    </source>
</evidence>
<evidence type="ECO:0000256" key="3">
    <source>
        <dbReference type="ARBA" id="ARBA00038412"/>
    </source>
</evidence>
<evidence type="ECO:0000256" key="4">
    <source>
        <dbReference type="ARBA" id="ARBA00040194"/>
    </source>
</evidence>
<dbReference type="GO" id="GO:0003676">
    <property type="term" value="F:nucleic acid binding"/>
    <property type="evidence" value="ECO:0007669"/>
    <property type="project" value="InterPro"/>
</dbReference>
<dbReference type="CDD" id="cd00085">
    <property type="entry name" value="HNHc"/>
    <property type="match status" value="1"/>
</dbReference>
<proteinExistence type="inferred from homology"/>
<dbReference type="Pfam" id="PF01844">
    <property type="entry name" value="HNH"/>
    <property type="match status" value="1"/>
</dbReference>
<dbReference type="InterPro" id="IPR003615">
    <property type="entry name" value="HNH_nuc"/>
</dbReference>
<keyword evidence="1" id="KW-0540">Nuclease</keyword>
<dbReference type="GO" id="GO:0016787">
    <property type="term" value="F:hydrolase activity"/>
    <property type="evidence" value="ECO:0007669"/>
    <property type="project" value="UniProtKB-KW"/>
</dbReference>
<dbReference type="PANTHER" id="PTHR41286">
    <property type="entry name" value="HNH NUCLEASE YAJD-RELATED"/>
    <property type="match status" value="1"/>
</dbReference>
<dbReference type="GO" id="GO:0004519">
    <property type="term" value="F:endonuclease activity"/>
    <property type="evidence" value="ECO:0007669"/>
    <property type="project" value="UniProtKB-KW"/>
</dbReference>
<evidence type="ECO:0000259" key="5">
    <source>
        <dbReference type="SMART" id="SM00507"/>
    </source>
</evidence>
<evidence type="ECO:0000313" key="9">
    <source>
        <dbReference type="Proteomes" id="UP001138780"/>
    </source>
</evidence>
<comment type="similarity">
    <text evidence="3">Belongs to the HNH nuclease family.</text>
</comment>
<organism evidence="6 9">
    <name type="scientific">Streptococcus lactarius</name>
    <dbReference type="NCBI Taxonomy" id="684066"/>
    <lineage>
        <taxon>Bacteria</taxon>
        <taxon>Bacillati</taxon>
        <taxon>Bacillota</taxon>
        <taxon>Bacilli</taxon>
        <taxon>Lactobacillales</taxon>
        <taxon>Streptococcaceae</taxon>
        <taxon>Streptococcus</taxon>
    </lineage>
</organism>
<evidence type="ECO:0000256" key="1">
    <source>
        <dbReference type="ARBA" id="ARBA00022722"/>
    </source>
</evidence>
<evidence type="ECO:0000313" key="6">
    <source>
        <dbReference type="EMBL" id="MBK4778724.1"/>
    </source>
</evidence>
<gene>
    <name evidence="6" type="ORF">BTU61_00665</name>
    <name evidence="7" type="ORF">J4854_04955</name>
</gene>
<evidence type="ECO:0000313" key="7">
    <source>
        <dbReference type="EMBL" id="QUB39796.1"/>
    </source>
</evidence>
<protein>
    <recommendedName>
        <fullName evidence="4">Putative HNH nuclease YajD</fullName>
    </recommendedName>
</protein>
<dbReference type="InterPro" id="IPR002711">
    <property type="entry name" value="HNH"/>
</dbReference>
<dbReference type="GO" id="GO:0005829">
    <property type="term" value="C:cytosol"/>
    <property type="evidence" value="ECO:0007669"/>
    <property type="project" value="TreeGrafter"/>
</dbReference>
<accession>A0A9X0WN51</accession>
<dbReference type="AlphaFoldDB" id="A0A9X0WN51"/>
<feature type="domain" description="HNH nuclease" evidence="5">
    <location>
        <begin position="50"/>
        <end position="105"/>
    </location>
</feature>
<reference evidence="7 8" key="2">
    <citation type="submission" date="2021-03" db="EMBL/GenBank/DDBJ databases">
        <title>Human Oral Microbial Genomes.</title>
        <authorList>
            <person name="Johnston C.D."/>
            <person name="Chen T."/>
            <person name="Dewhirst F.E."/>
        </authorList>
    </citation>
    <scope>NUCLEOTIDE SEQUENCE [LARGE SCALE GENOMIC DNA]</scope>
    <source>
        <strain evidence="7 8">CCUG 66490</strain>
    </source>
</reference>
<dbReference type="Proteomes" id="UP001138780">
    <property type="component" value="Unassembled WGS sequence"/>
</dbReference>
<sequence>MPRRPALPCKHPNCPRLVPYGFKYCEEHSDLHSLEIKSTKAKGYDSRWNKARLRFLKLYPFCVRCLKRNRYRQATVVDHIVPHRGNQKLFWDEGNWQPLCKSCHDHKTVTEDHTPIYDYDF</sequence>
<keyword evidence="6" id="KW-0255">Endonuclease</keyword>
<dbReference type="EMBL" id="CP072329">
    <property type="protein sequence ID" value="QUB39796.1"/>
    <property type="molecule type" value="Genomic_DNA"/>
</dbReference>
<dbReference type="PANTHER" id="PTHR41286:SF1">
    <property type="entry name" value="HNH NUCLEASE YAJD-RELATED"/>
    <property type="match status" value="1"/>
</dbReference>
<keyword evidence="2" id="KW-0378">Hydrolase</keyword>
<dbReference type="Proteomes" id="UP000676511">
    <property type="component" value="Chromosome"/>
</dbReference>
<keyword evidence="8" id="KW-1185">Reference proteome</keyword>
<dbReference type="EMBL" id="MRXX01000001">
    <property type="protein sequence ID" value="MBK4778724.1"/>
    <property type="molecule type" value="Genomic_DNA"/>
</dbReference>